<protein>
    <submittedName>
        <fullName evidence="1">Ankyrin</fullName>
    </submittedName>
</protein>
<dbReference type="SMART" id="SM00248">
    <property type="entry name" value="ANK"/>
    <property type="match status" value="5"/>
</dbReference>
<name>A0A6A6JDA1_WESOR</name>
<dbReference type="Pfam" id="PF12796">
    <property type="entry name" value="Ank_2"/>
    <property type="match status" value="1"/>
</dbReference>
<gene>
    <name evidence="1" type="ORF">EI97DRAFT_468855</name>
</gene>
<keyword evidence="2" id="KW-1185">Reference proteome</keyword>
<proteinExistence type="predicted"/>
<dbReference type="InterPro" id="IPR036770">
    <property type="entry name" value="Ankyrin_rpt-contain_sf"/>
</dbReference>
<dbReference type="PANTHER" id="PTHR46224">
    <property type="entry name" value="ANKYRIN REPEAT FAMILY PROTEIN"/>
    <property type="match status" value="1"/>
</dbReference>
<dbReference type="EMBL" id="ML986503">
    <property type="protein sequence ID" value="KAF2274412.1"/>
    <property type="molecule type" value="Genomic_DNA"/>
</dbReference>
<evidence type="ECO:0000313" key="1">
    <source>
        <dbReference type="EMBL" id="KAF2274412.1"/>
    </source>
</evidence>
<dbReference type="Gene3D" id="1.25.40.20">
    <property type="entry name" value="Ankyrin repeat-containing domain"/>
    <property type="match status" value="1"/>
</dbReference>
<reference evidence="1" key="1">
    <citation type="journal article" date="2020" name="Stud. Mycol.">
        <title>101 Dothideomycetes genomes: a test case for predicting lifestyles and emergence of pathogens.</title>
        <authorList>
            <person name="Haridas S."/>
            <person name="Albert R."/>
            <person name="Binder M."/>
            <person name="Bloem J."/>
            <person name="Labutti K."/>
            <person name="Salamov A."/>
            <person name="Andreopoulos B."/>
            <person name="Baker S."/>
            <person name="Barry K."/>
            <person name="Bills G."/>
            <person name="Bluhm B."/>
            <person name="Cannon C."/>
            <person name="Castanera R."/>
            <person name="Culley D."/>
            <person name="Daum C."/>
            <person name="Ezra D."/>
            <person name="Gonzalez J."/>
            <person name="Henrissat B."/>
            <person name="Kuo A."/>
            <person name="Liang C."/>
            <person name="Lipzen A."/>
            <person name="Lutzoni F."/>
            <person name="Magnuson J."/>
            <person name="Mondo S."/>
            <person name="Nolan M."/>
            <person name="Ohm R."/>
            <person name="Pangilinan J."/>
            <person name="Park H.-J."/>
            <person name="Ramirez L."/>
            <person name="Alfaro M."/>
            <person name="Sun H."/>
            <person name="Tritt A."/>
            <person name="Yoshinaga Y."/>
            <person name="Zwiers L.-H."/>
            <person name="Turgeon B."/>
            <person name="Goodwin S."/>
            <person name="Spatafora J."/>
            <person name="Crous P."/>
            <person name="Grigoriev I."/>
        </authorList>
    </citation>
    <scope>NUCLEOTIDE SEQUENCE</scope>
    <source>
        <strain evidence="1">CBS 379.55</strain>
    </source>
</reference>
<dbReference type="InterPro" id="IPR002110">
    <property type="entry name" value="Ankyrin_rpt"/>
</dbReference>
<dbReference type="PANTHER" id="PTHR46224:SF64">
    <property type="entry name" value="IQ MOTIF AND ANKYRIN REPEAT DOMAIN-CONTAINING PROTEIN 1"/>
    <property type="match status" value="1"/>
</dbReference>
<sequence length="491" mass="55128">MRSYSISLDSLPLEIFRQILIEAVRGRNLERALRLRLVSKRFSDELIDAIRASNSLVVLFWDVQLEHCAWIIPYLERKLCERCMADMPYLRAIGDIAEALDIEVRTEQPRSESRYEEYASLLLRRALYFPFYAAPFLCSLARPDAPIMDHSLKFSPTVKDQDIATAAVHINHLSVATRLASRIPSTLHRPPPPFYVWRSPFLAAIQTSNTAALRMLLDVDERTENAVLDDDKRTYLMEVAFSSGSLPIAEFMLHYQHPSGCYPFKPSTLPYPRITDYHVHSWSPNVGVLKLLVADLETRFPNFLRELGIQHVLRIAVTNNATSVVKWLLELGAIIPDPADTKVSLPDQLVAVACREQHGEVLELLLENGGRVYGKEFGIAVRSGNASILKMCLDHGGNVRSRHVRDGLYSVARTGVMDAMKLLLEAGVDPNTGTISPLVGAVEAEHEGMFRLLLEHGADVNCAMVEAKERARSLGLESMLALLGKYEHYDV</sequence>
<dbReference type="RefSeq" id="XP_033651951.1">
    <property type="nucleotide sequence ID" value="XM_033801680.1"/>
</dbReference>
<dbReference type="GeneID" id="54554855"/>
<organism evidence="1 2">
    <name type="scientific">Westerdykella ornata</name>
    <dbReference type="NCBI Taxonomy" id="318751"/>
    <lineage>
        <taxon>Eukaryota</taxon>
        <taxon>Fungi</taxon>
        <taxon>Dikarya</taxon>
        <taxon>Ascomycota</taxon>
        <taxon>Pezizomycotina</taxon>
        <taxon>Dothideomycetes</taxon>
        <taxon>Pleosporomycetidae</taxon>
        <taxon>Pleosporales</taxon>
        <taxon>Sporormiaceae</taxon>
        <taxon>Westerdykella</taxon>
    </lineage>
</organism>
<evidence type="ECO:0000313" key="2">
    <source>
        <dbReference type="Proteomes" id="UP000800097"/>
    </source>
</evidence>
<dbReference type="SUPFAM" id="SSF48403">
    <property type="entry name" value="Ankyrin repeat"/>
    <property type="match status" value="1"/>
</dbReference>
<accession>A0A6A6JDA1</accession>
<dbReference type="AlphaFoldDB" id="A0A6A6JDA1"/>
<dbReference type="InterPro" id="IPR051616">
    <property type="entry name" value="Cul2-RING_E3_ligase_SR"/>
</dbReference>
<dbReference type="Proteomes" id="UP000800097">
    <property type="component" value="Unassembled WGS sequence"/>
</dbReference>
<dbReference type="OrthoDB" id="4772757at2759"/>